<protein>
    <submittedName>
        <fullName evidence="2">Uncharacterized protein</fullName>
    </submittedName>
</protein>
<dbReference type="OrthoDB" id="3560623at2759"/>
<dbReference type="InterPro" id="IPR022190">
    <property type="entry name" value="DUF3716"/>
</dbReference>
<organism evidence="2 3">
    <name type="scientific">Hyaloscypha bicolor E</name>
    <dbReference type="NCBI Taxonomy" id="1095630"/>
    <lineage>
        <taxon>Eukaryota</taxon>
        <taxon>Fungi</taxon>
        <taxon>Dikarya</taxon>
        <taxon>Ascomycota</taxon>
        <taxon>Pezizomycotina</taxon>
        <taxon>Leotiomycetes</taxon>
        <taxon>Helotiales</taxon>
        <taxon>Hyaloscyphaceae</taxon>
        <taxon>Hyaloscypha</taxon>
        <taxon>Hyaloscypha bicolor</taxon>
    </lineage>
</organism>
<feature type="region of interest" description="Disordered" evidence="1">
    <location>
        <begin position="1"/>
        <end position="26"/>
    </location>
</feature>
<accession>A0A2J6T7K5</accession>
<dbReference type="GeneID" id="36588490"/>
<evidence type="ECO:0000313" key="2">
    <source>
        <dbReference type="EMBL" id="PMD58997.1"/>
    </source>
</evidence>
<gene>
    <name evidence="2" type="ORF">K444DRAFT_613788</name>
</gene>
<dbReference type="InParanoid" id="A0A2J6T7K5"/>
<dbReference type="AlphaFoldDB" id="A0A2J6T7K5"/>
<feature type="compositionally biased region" description="Low complexity" evidence="1">
    <location>
        <begin position="9"/>
        <end position="22"/>
    </location>
</feature>
<dbReference type="RefSeq" id="XP_024735901.1">
    <property type="nucleotide sequence ID" value="XM_024880413.1"/>
</dbReference>
<reference evidence="2 3" key="1">
    <citation type="submission" date="2016-04" db="EMBL/GenBank/DDBJ databases">
        <title>A degradative enzymes factory behind the ericoid mycorrhizal symbiosis.</title>
        <authorList>
            <consortium name="DOE Joint Genome Institute"/>
            <person name="Martino E."/>
            <person name="Morin E."/>
            <person name="Grelet G."/>
            <person name="Kuo A."/>
            <person name="Kohler A."/>
            <person name="Daghino S."/>
            <person name="Barry K."/>
            <person name="Choi C."/>
            <person name="Cichocki N."/>
            <person name="Clum A."/>
            <person name="Copeland A."/>
            <person name="Hainaut M."/>
            <person name="Haridas S."/>
            <person name="Labutti K."/>
            <person name="Lindquist E."/>
            <person name="Lipzen A."/>
            <person name="Khouja H.-R."/>
            <person name="Murat C."/>
            <person name="Ohm R."/>
            <person name="Olson A."/>
            <person name="Spatafora J."/>
            <person name="Veneault-Fourrey C."/>
            <person name="Henrissat B."/>
            <person name="Grigoriev I."/>
            <person name="Martin F."/>
            <person name="Perotto S."/>
        </authorList>
    </citation>
    <scope>NUCLEOTIDE SEQUENCE [LARGE SCALE GENOMIC DNA]</scope>
    <source>
        <strain evidence="2 3">E</strain>
    </source>
</reference>
<name>A0A2J6T7K5_9HELO</name>
<evidence type="ECO:0000256" key="1">
    <source>
        <dbReference type="SAM" id="MobiDB-lite"/>
    </source>
</evidence>
<dbReference type="Proteomes" id="UP000235371">
    <property type="component" value="Unassembled WGS sequence"/>
</dbReference>
<proteinExistence type="predicted"/>
<feature type="region of interest" description="Disordered" evidence="1">
    <location>
        <begin position="59"/>
        <end position="90"/>
    </location>
</feature>
<keyword evidence="3" id="KW-1185">Reference proteome</keyword>
<sequence length="190" mass="20309">MAMASNVRTQPPTQSTTPSPQTEGVLAVEKTLAQCKEAVTGASKTPKKAKTLVATTPQARVKGGTGATPKQKTSAKNTIAATTPPHNTNVPVSVVQPLSEPALIPVPILINGEPPSKSTQTLSILEKLPILNIVTIRATRTFKKDRKRMSYEEAWVGTERGEIAEKPCNQCNRGNNPFTECCTVEGTYSI</sequence>
<dbReference type="Pfam" id="PF12511">
    <property type="entry name" value="DUF3716"/>
    <property type="match status" value="1"/>
</dbReference>
<dbReference type="STRING" id="1095630.A0A2J6T7K5"/>
<dbReference type="EMBL" id="KZ613817">
    <property type="protein sequence ID" value="PMD58997.1"/>
    <property type="molecule type" value="Genomic_DNA"/>
</dbReference>
<evidence type="ECO:0000313" key="3">
    <source>
        <dbReference type="Proteomes" id="UP000235371"/>
    </source>
</evidence>
<feature type="compositionally biased region" description="Polar residues" evidence="1">
    <location>
        <begin position="68"/>
        <end position="90"/>
    </location>
</feature>